<evidence type="ECO:0000313" key="7">
    <source>
        <dbReference type="EMBL" id="ACP36379.1"/>
    </source>
</evidence>
<feature type="transmembrane region" description="Helical" evidence="5">
    <location>
        <begin position="216"/>
        <end position="235"/>
    </location>
</feature>
<comment type="subcellular location">
    <subcellularLocation>
        <location evidence="1">Membrane</location>
        <topology evidence="1">Multi-pass membrane protein</topology>
    </subcellularLocation>
</comment>
<organism evidence="7 8">
    <name type="scientific">Saccharolobus islandicus (strain L.S.2.15 / Lassen #1)</name>
    <name type="common">Sulfolobus islandicus</name>
    <dbReference type="NCBI Taxonomy" id="429572"/>
    <lineage>
        <taxon>Archaea</taxon>
        <taxon>Thermoproteota</taxon>
        <taxon>Thermoprotei</taxon>
        <taxon>Sulfolobales</taxon>
        <taxon>Sulfolobaceae</taxon>
        <taxon>Saccharolobus</taxon>
    </lineage>
</organism>
<dbReference type="InterPro" id="IPR011701">
    <property type="entry name" value="MFS"/>
</dbReference>
<dbReference type="EMBL" id="CP001399">
    <property type="protein sequence ID" value="ACP36379.1"/>
    <property type="molecule type" value="Genomic_DNA"/>
</dbReference>
<evidence type="ECO:0000256" key="3">
    <source>
        <dbReference type="ARBA" id="ARBA00022989"/>
    </source>
</evidence>
<feature type="transmembrane region" description="Helical" evidence="5">
    <location>
        <begin position="427"/>
        <end position="449"/>
    </location>
</feature>
<evidence type="ECO:0000256" key="4">
    <source>
        <dbReference type="ARBA" id="ARBA00023136"/>
    </source>
</evidence>
<feature type="transmembrane region" description="Helical" evidence="5">
    <location>
        <begin position="469"/>
        <end position="488"/>
    </location>
</feature>
<dbReference type="AlphaFoldDB" id="C3MKK8"/>
<gene>
    <name evidence="7" type="ordered locus">LS215_2405</name>
</gene>
<dbReference type="FunFam" id="1.20.1720.10:FF:000038">
    <property type="entry name" value="Major facilitator superfamily MFS_1"/>
    <property type="match status" value="1"/>
</dbReference>
<feature type="transmembrane region" description="Helical" evidence="5">
    <location>
        <begin position="321"/>
        <end position="341"/>
    </location>
</feature>
<keyword evidence="3 5" id="KW-1133">Transmembrane helix</keyword>
<feature type="transmembrane region" description="Helical" evidence="5">
    <location>
        <begin position="285"/>
        <end position="309"/>
    </location>
</feature>
<proteinExistence type="predicted"/>
<feature type="transmembrane region" description="Helical" evidence="5">
    <location>
        <begin position="186"/>
        <end position="204"/>
    </location>
</feature>
<evidence type="ECO:0000256" key="1">
    <source>
        <dbReference type="ARBA" id="ARBA00004141"/>
    </source>
</evidence>
<sequence>MLRVYEIKLIKLPKRYILMADSYDLKYAYKALFVLAPIAIAVMYTEAMLIPSLPTIANDFNVNSATVSWILTAYLVSGVISNPIVGKLGDIYGKKRILVYVMIIYTIAVTLNGFAPNFTLFIIFRTIQGIGLGMFPLAFSLIREEFPPHLVPRAQGIVSAMFGIGSAISLPIAATVAQDLGWQYNYHFIIPFVILLTYLTSREIRESKYTNPNTKIDYVGALVLGLSLALMTIAISEAPTWGWLSLDFLTTVFLGIFLFFGFILYEMRTPFPLISINLLREKNVLAANIAAFVAGFGIFMAYQAITYLLELPNPVGFNLDILTTGLLMWPVSLMQMIGALLSSRLILRTGTKFIVVISSIILSFFYFILGLTAIGGSSNNLATIITLSSLATLGAAMLNVVLINILTFSVERRVLGIATGMNTVFRLIGGAFGPSIAGSLLSTYYQYLVYPVTLNGQETFLSVQLPSDYAFQLTFYIASIAGLLMVIIGSMTRDIKIRGTMVSQE</sequence>
<evidence type="ECO:0000256" key="5">
    <source>
        <dbReference type="SAM" id="Phobius"/>
    </source>
</evidence>
<dbReference type="InterPro" id="IPR020846">
    <property type="entry name" value="MFS_dom"/>
</dbReference>
<dbReference type="RefSeq" id="WP_012714294.1">
    <property type="nucleotide sequence ID" value="NC_012589.1"/>
</dbReference>
<evidence type="ECO:0000313" key="8">
    <source>
        <dbReference type="Proteomes" id="UP000001747"/>
    </source>
</evidence>
<feature type="transmembrane region" description="Helical" evidence="5">
    <location>
        <begin position="241"/>
        <end position="265"/>
    </location>
</feature>
<dbReference type="OrthoDB" id="117970at2157"/>
<feature type="transmembrane region" description="Helical" evidence="5">
    <location>
        <begin position="97"/>
        <end position="115"/>
    </location>
</feature>
<feature type="transmembrane region" description="Helical" evidence="5">
    <location>
        <begin position="27"/>
        <end position="45"/>
    </location>
</feature>
<dbReference type="Proteomes" id="UP000001747">
    <property type="component" value="Chromosome"/>
</dbReference>
<feature type="transmembrane region" description="Helical" evidence="5">
    <location>
        <begin position="154"/>
        <end position="174"/>
    </location>
</feature>
<dbReference type="PROSITE" id="PS50850">
    <property type="entry name" value="MFS"/>
    <property type="match status" value="1"/>
</dbReference>
<dbReference type="KEGG" id="sis:LS215_2405"/>
<feature type="transmembrane region" description="Helical" evidence="5">
    <location>
        <begin position="353"/>
        <end position="375"/>
    </location>
</feature>
<feature type="domain" description="Major facilitator superfamily (MFS) profile" evidence="6">
    <location>
        <begin position="31"/>
        <end position="493"/>
    </location>
</feature>
<dbReference type="PANTHER" id="PTHR23501:SF192">
    <property type="entry name" value="TRANSPORTER"/>
    <property type="match status" value="1"/>
</dbReference>
<dbReference type="Pfam" id="PF07690">
    <property type="entry name" value="MFS_1"/>
    <property type="match status" value="1"/>
</dbReference>
<dbReference type="GO" id="GO:0022857">
    <property type="term" value="F:transmembrane transporter activity"/>
    <property type="evidence" value="ECO:0007669"/>
    <property type="project" value="InterPro"/>
</dbReference>
<dbReference type="InterPro" id="IPR036259">
    <property type="entry name" value="MFS_trans_sf"/>
</dbReference>
<dbReference type="Gene3D" id="1.20.1250.20">
    <property type="entry name" value="MFS general substrate transporter like domains"/>
    <property type="match status" value="1"/>
</dbReference>
<reference evidence="7 8" key="1">
    <citation type="journal article" date="2009" name="Proc. Natl. Acad. Sci. U.S.A.">
        <title>Biogeography of the Sulfolobus islandicus pan-genome.</title>
        <authorList>
            <person name="Reno M.L."/>
            <person name="Held N.L."/>
            <person name="Fields C.J."/>
            <person name="Burke P.V."/>
            <person name="Whitaker R.J."/>
        </authorList>
    </citation>
    <scope>NUCLEOTIDE SEQUENCE [LARGE SCALE GENOMIC DNA]</scope>
    <source>
        <strain evidence="8">L.S.2.15 / Lassen #1</strain>
    </source>
</reference>
<evidence type="ECO:0000259" key="6">
    <source>
        <dbReference type="PROSITE" id="PS50850"/>
    </source>
</evidence>
<keyword evidence="4 5" id="KW-0472">Membrane</keyword>
<keyword evidence="2 5" id="KW-0812">Transmembrane</keyword>
<feature type="transmembrane region" description="Helical" evidence="5">
    <location>
        <begin position="121"/>
        <end position="142"/>
    </location>
</feature>
<accession>C3MKK8</accession>
<dbReference type="GeneID" id="7808196"/>
<feature type="transmembrane region" description="Helical" evidence="5">
    <location>
        <begin position="65"/>
        <end position="85"/>
    </location>
</feature>
<dbReference type="HOGENOM" id="CLU_000960_34_0_2"/>
<dbReference type="CDD" id="cd17504">
    <property type="entry name" value="MFS_MMR_MDR_like"/>
    <property type="match status" value="1"/>
</dbReference>
<dbReference type="GO" id="GO:0005886">
    <property type="term" value="C:plasma membrane"/>
    <property type="evidence" value="ECO:0007669"/>
    <property type="project" value="TreeGrafter"/>
</dbReference>
<feature type="transmembrane region" description="Helical" evidence="5">
    <location>
        <begin position="381"/>
        <end position="406"/>
    </location>
</feature>
<dbReference type="PANTHER" id="PTHR23501">
    <property type="entry name" value="MAJOR FACILITATOR SUPERFAMILY"/>
    <property type="match status" value="1"/>
</dbReference>
<evidence type="ECO:0000256" key="2">
    <source>
        <dbReference type="ARBA" id="ARBA00022692"/>
    </source>
</evidence>
<dbReference type="SUPFAM" id="SSF103473">
    <property type="entry name" value="MFS general substrate transporter"/>
    <property type="match status" value="1"/>
</dbReference>
<dbReference type="Gene3D" id="1.20.1720.10">
    <property type="entry name" value="Multidrug resistance protein D"/>
    <property type="match status" value="1"/>
</dbReference>
<name>C3MKK8_SACI2</name>
<protein>
    <submittedName>
        <fullName evidence="7">Major facilitator superfamily MFS_1</fullName>
    </submittedName>
</protein>